<dbReference type="InterPro" id="IPR045337">
    <property type="entry name" value="MmgE_PrpD_C"/>
</dbReference>
<gene>
    <name evidence="4" type="ORF">KEU06_27880</name>
</gene>
<feature type="domain" description="MmgE/PrpD N-terminal" evidence="2">
    <location>
        <begin position="9"/>
        <end position="245"/>
    </location>
</feature>
<dbReference type="RefSeq" id="WP_188257968.1">
    <property type="nucleotide sequence ID" value="NZ_JABVCF010000025.1"/>
</dbReference>
<evidence type="ECO:0000313" key="5">
    <source>
        <dbReference type="Proteomes" id="UP000680348"/>
    </source>
</evidence>
<comment type="similarity">
    <text evidence="1">Belongs to the PrpD family.</text>
</comment>
<evidence type="ECO:0000259" key="2">
    <source>
        <dbReference type="Pfam" id="PF03972"/>
    </source>
</evidence>
<dbReference type="Gene3D" id="3.30.1330.120">
    <property type="entry name" value="2-methylcitrate dehydratase PrpD"/>
    <property type="match status" value="1"/>
</dbReference>
<sequence length="457" mass="48357">MTNSETRLLAEWTADMKLDDVPTDVVQQAKACILDSIGCMIAGAATPPCLTVLDVLGQHGPGTIVVPGTGRTLSLLGAAYMNAQAANALDFDDSFRSGAPSHPGATVVPPALALGQHRAMDGVDFLRAVIIGYEVSLRIGRAVQPSPERKQQVYGFSTWQIFGAAAAASSALGLSAEKVVNALGLAAVHAPVPSLRKLGTGEPRPYPWIKNTYGAASEAGLLAALLAGEGYIGSRSIFEGEHGFWIMSGSDRYYPKLMVQGLGRDWLLRDVGFKHYGCCRWTHTMLDALRDCAGKVKAEDIRSVEVHCFKELAQLSGDAPTSIIDAQFHAPHLAALELLGRSPAQGLLEADLLDPQVGALRDSVVLHHDPAADEPYYRHGVLPVRVVLRTRNGGEFAASCENPTGSTAAGGYARGALEAKFVRLASGALGEQRATACTAAVNEIENRSLPSITPLFA</sequence>
<dbReference type="InterPro" id="IPR045336">
    <property type="entry name" value="MmgE_PrpD_N"/>
</dbReference>
<comment type="caution">
    <text evidence="4">The sequence shown here is derived from an EMBL/GenBank/DDBJ whole genome shotgun (WGS) entry which is preliminary data.</text>
</comment>
<organism evidence="4 5">
    <name type="scientific">Pseudaminobacter soli</name>
    <name type="common">ex Zhang et al. 2022</name>
    <dbReference type="NCBI Taxonomy" id="2831468"/>
    <lineage>
        <taxon>Bacteria</taxon>
        <taxon>Pseudomonadati</taxon>
        <taxon>Pseudomonadota</taxon>
        <taxon>Alphaproteobacteria</taxon>
        <taxon>Hyphomicrobiales</taxon>
        <taxon>Phyllobacteriaceae</taxon>
        <taxon>Pseudaminobacter</taxon>
    </lineage>
</organism>
<name>A0A942I534_9HYPH</name>
<dbReference type="InterPro" id="IPR042188">
    <property type="entry name" value="MmgE/PrpD_sf_2"/>
</dbReference>
<keyword evidence="5" id="KW-1185">Reference proteome</keyword>
<dbReference type="GO" id="GO:0016829">
    <property type="term" value="F:lyase activity"/>
    <property type="evidence" value="ECO:0007669"/>
    <property type="project" value="InterPro"/>
</dbReference>
<protein>
    <submittedName>
        <fullName evidence="4">MmgE/PrpD family protein</fullName>
    </submittedName>
</protein>
<dbReference type="Gene3D" id="1.10.4100.10">
    <property type="entry name" value="2-methylcitrate dehydratase PrpD"/>
    <property type="match status" value="1"/>
</dbReference>
<dbReference type="PANTHER" id="PTHR16943">
    <property type="entry name" value="2-METHYLCITRATE DEHYDRATASE-RELATED"/>
    <property type="match status" value="1"/>
</dbReference>
<dbReference type="Proteomes" id="UP000680348">
    <property type="component" value="Unassembled WGS sequence"/>
</dbReference>
<dbReference type="SUPFAM" id="SSF103378">
    <property type="entry name" value="2-methylcitrate dehydratase PrpD"/>
    <property type="match status" value="1"/>
</dbReference>
<dbReference type="InterPro" id="IPR005656">
    <property type="entry name" value="MmgE_PrpD"/>
</dbReference>
<proteinExistence type="inferred from homology"/>
<dbReference type="PANTHER" id="PTHR16943:SF8">
    <property type="entry name" value="2-METHYLCITRATE DEHYDRATASE"/>
    <property type="match status" value="1"/>
</dbReference>
<feature type="domain" description="MmgE/PrpD C-terminal" evidence="3">
    <location>
        <begin position="276"/>
        <end position="436"/>
    </location>
</feature>
<evidence type="ECO:0000313" key="4">
    <source>
        <dbReference type="EMBL" id="MBS3652414.1"/>
    </source>
</evidence>
<dbReference type="EMBL" id="JAGWCR010000025">
    <property type="protein sequence ID" value="MBS3652414.1"/>
    <property type="molecule type" value="Genomic_DNA"/>
</dbReference>
<dbReference type="Pfam" id="PF19305">
    <property type="entry name" value="MmgE_PrpD_C"/>
    <property type="match status" value="1"/>
</dbReference>
<dbReference type="Pfam" id="PF03972">
    <property type="entry name" value="MmgE_PrpD_N"/>
    <property type="match status" value="1"/>
</dbReference>
<dbReference type="InterPro" id="IPR036148">
    <property type="entry name" value="MmgE/PrpD_sf"/>
</dbReference>
<dbReference type="InterPro" id="IPR042183">
    <property type="entry name" value="MmgE/PrpD_sf_1"/>
</dbReference>
<dbReference type="AlphaFoldDB" id="A0A942I534"/>
<evidence type="ECO:0000256" key="1">
    <source>
        <dbReference type="ARBA" id="ARBA00006174"/>
    </source>
</evidence>
<accession>A0A942I534</accession>
<evidence type="ECO:0000259" key="3">
    <source>
        <dbReference type="Pfam" id="PF19305"/>
    </source>
</evidence>
<reference evidence="4" key="1">
    <citation type="submission" date="2021-04" db="EMBL/GenBank/DDBJ databases">
        <title>Pseudaminobacter soli sp. nov., isolated from paddy soil contaminated by heavy metals.</title>
        <authorList>
            <person name="Zhang K."/>
        </authorList>
    </citation>
    <scope>NUCLEOTIDE SEQUENCE</scope>
    <source>
        <strain evidence="4">19-2017</strain>
    </source>
</reference>